<reference evidence="3 4" key="1">
    <citation type="submission" date="2019-10" db="EMBL/GenBank/DDBJ databases">
        <title>Assembly and Annotation for the nematode Trichostrongylus colubriformis.</title>
        <authorList>
            <person name="Martin J."/>
        </authorList>
    </citation>
    <scope>NUCLEOTIDE SEQUENCE [LARGE SCALE GENOMIC DNA]</scope>
    <source>
        <strain evidence="3">G859</strain>
        <tissue evidence="3">Whole worm</tissue>
    </source>
</reference>
<dbReference type="EMBL" id="WIXE01023323">
    <property type="protein sequence ID" value="KAK5966609.1"/>
    <property type="molecule type" value="Genomic_DNA"/>
</dbReference>
<feature type="domain" description="DUF5641" evidence="2">
    <location>
        <begin position="36"/>
        <end position="127"/>
    </location>
</feature>
<proteinExistence type="predicted"/>
<organism evidence="3 4">
    <name type="scientific">Trichostrongylus colubriformis</name>
    <name type="common">Black scour worm</name>
    <dbReference type="NCBI Taxonomy" id="6319"/>
    <lineage>
        <taxon>Eukaryota</taxon>
        <taxon>Metazoa</taxon>
        <taxon>Ecdysozoa</taxon>
        <taxon>Nematoda</taxon>
        <taxon>Chromadorea</taxon>
        <taxon>Rhabditida</taxon>
        <taxon>Rhabditina</taxon>
        <taxon>Rhabditomorpha</taxon>
        <taxon>Strongyloidea</taxon>
        <taxon>Trichostrongylidae</taxon>
        <taxon>Trichostrongylus</taxon>
    </lineage>
</organism>
<dbReference type="Pfam" id="PF18701">
    <property type="entry name" value="DUF5641"/>
    <property type="match status" value="1"/>
</dbReference>
<keyword evidence="4" id="KW-1185">Reference proteome</keyword>
<feature type="compositionally biased region" description="Basic residues" evidence="1">
    <location>
        <begin position="152"/>
        <end position="161"/>
    </location>
</feature>
<sequence length="240" mass="28169">MFHDQDHTDPSYLPPQEALRIETRLQAQKALKSSYTLTERFWEMWKKQYLTALREQHRRNIDDKRGTTKEIREGVIVLLSDPHQKRNTWKMARITKLIPSNDGAVREVEVFHNKKTLRRPINQLIPLEIADHGEDSQQEKTSEKGQSAPQSVKKRYNLRSRRTTDNMTEHSQNQGNILHITSQSHKTWPSSLYLKMALTLAVIFVVNGTQPTIRKQIRSYSNYDYESECRKGSKEHQSMI</sequence>
<evidence type="ECO:0000313" key="4">
    <source>
        <dbReference type="Proteomes" id="UP001331761"/>
    </source>
</evidence>
<dbReference type="AlphaFoldDB" id="A0AAN8F0S1"/>
<gene>
    <name evidence="3" type="ORF">GCK32_011351</name>
</gene>
<comment type="caution">
    <text evidence="3">The sequence shown here is derived from an EMBL/GenBank/DDBJ whole genome shotgun (WGS) entry which is preliminary data.</text>
</comment>
<feature type="region of interest" description="Disordered" evidence="1">
    <location>
        <begin position="133"/>
        <end position="176"/>
    </location>
</feature>
<dbReference type="PANTHER" id="PTHR47331:SF6">
    <property type="entry name" value="DOUBLECORTIN DOMAIN-CONTAINING PROTEIN"/>
    <property type="match status" value="1"/>
</dbReference>
<dbReference type="InterPro" id="IPR040676">
    <property type="entry name" value="DUF5641"/>
</dbReference>
<evidence type="ECO:0000313" key="3">
    <source>
        <dbReference type="EMBL" id="KAK5966609.1"/>
    </source>
</evidence>
<evidence type="ECO:0000256" key="1">
    <source>
        <dbReference type="SAM" id="MobiDB-lite"/>
    </source>
</evidence>
<feature type="compositionally biased region" description="Basic and acidic residues" evidence="1">
    <location>
        <begin position="133"/>
        <end position="143"/>
    </location>
</feature>
<protein>
    <submittedName>
        <fullName evidence="3">DUF5641 domain-containing protein</fullName>
    </submittedName>
</protein>
<dbReference type="Proteomes" id="UP001331761">
    <property type="component" value="Unassembled WGS sequence"/>
</dbReference>
<accession>A0AAN8F0S1</accession>
<name>A0AAN8F0S1_TRICO</name>
<evidence type="ECO:0000259" key="2">
    <source>
        <dbReference type="Pfam" id="PF18701"/>
    </source>
</evidence>
<dbReference type="PANTHER" id="PTHR47331">
    <property type="entry name" value="PHD-TYPE DOMAIN-CONTAINING PROTEIN"/>
    <property type="match status" value="1"/>
</dbReference>